<organism evidence="1 2">
    <name type="scientific">Escherichia fergusonii</name>
    <dbReference type="NCBI Taxonomy" id="564"/>
    <lineage>
        <taxon>Bacteria</taxon>
        <taxon>Pseudomonadati</taxon>
        <taxon>Pseudomonadota</taxon>
        <taxon>Gammaproteobacteria</taxon>
        <taxon>Enterobacterales</taxon>
        <taxon>Enterobacteriaceae</taxon>
        <taxon>Escherichia</taxon>
    </lineage>
</organism>
<protein>
    <submittedName>
        <fullName evidence="1">Tail protein X</fullName>
    </submittedName>
</protein>
<evidence type="ECO:0000313" key="1">
    <source>
        <dbReference type="EMBL" id="QLN00940.1"/>
    </source>
</evidence>
<reference evidence="1 2" key="1">
    <citation type="submission" date="2020-06" db="EMBL/GenBank/DDBJ databases">
        <title>REHAB project genomes.</title>
        <authorList>
            <person name="Shaw L.P."/>
        </authorList>
    </citation>
    <scope>NUCLEOTIDE SEQUENCE [LARGE SCALE GENOMIC DNA]</scope>
    <source>
        <strain evidence="1 2">RHB28-C13</strain>
    </source>
</reference>
<dbReference type="InterPro" id="IPR008861">
    <property type="entry name" value="GpX-like"/>
</dbReference>
<dbReference type="Pfam" id="PF05489">
    <property type="entry name" value="Phage_tail_X"/>
    <property type="match status" value="1"/>
</dbReference>
<name>A0A7L6RYE6_ESCFE</name>
<proteinExistence type="predicted"/>
<accession>A0A7L6RYE6</accession>
<dbReference type="AlphaFoldDB" id="A0A7L6RYE6"/>
<dbReference type="Proteomes" id="UP000510927">
    <property type="component" value="Chromosome"/>
</dbReference>
<dbReference type="RefSeq" id="WP_046076954.1">
    <property type="nucleotide sequence ID" value="NZ_CP042945.1"/>
</dbReference>
<sequence length="71" mass="7616">MPTIYQTRDGDVLDAICAAHYGSENLADTIIQVLEANPGLADRGAVYPSGLSVILPERVIPVVESAFSLWD</sequence>
<evidence type="ECO:0000313" key="2">
    <source>
        <dbReference type="Proteomes" id="UP000510927"/>
    </source>
</evidence>
<dbReference type="EMBL" id="CP055675">
    <property type="protein sequence ID" value="QLN00940.1"/>
    <property type="molecule type" value="Genomic_DNA"/>
</dbReference>
<gene>
    <name evidence="1" type="ORF">HVY52_14460</name>
</gene>